<dbReference type="STRING" id="1424334.W822_07445"/>
<evidence type="ECO:0000259" key="5">
    <source>
        <dbReference type="PROSITE" id="PS01124"/>
    </source>
</evidence>
<dbReference type="GO" id="GO:0043565">
    <property type="term" value="F:sequence-specific DNA binding"/>
    <property type="evidence" value="ECO:0007669"/>
    <property type="project" value="InterPro"/>
</dbReference>
<dbReference type="AlphaFoldDB" id="V8QTP0"/>
<dbReference type="Proteomes" id="UP000018733">
    <property type="component" value="Unassembled WGS sequence"/>
</dbReference>
<dbReference type="HOGENOM" id="CLU_000445_87_4_4"/>
<proteinExistence type="predicted"/>
<organism evidence="6 7">
    <name type="scientific">Advenella kashmirensis W13003</name>
    <dbReference type="NCBI Taxonomy" id="1424334"/>
    <lineage>
        <taxon>Bacteria</taxon>
        <taxon>Pseudomonadati</taxon>
        <taxon>Pseudomonadota</taxon>
        <taxon>Betaproteobacteria</taxon>
        <taxon>Burkholderiales</taxon>
        <taxon>Alcaligenaceae</taxon>
    </lineage>
</organism>
<keyword evidence="1" id="KW-0678">Repressor</keyword>
<dbReference type="InterPro" id="IPR018060">
    <property type="entry name" value="HTH_AraC"/>
</dbReference>
<evidence type="ECO:0000256" key="1">
    <source>
        <dbReference type="ARBA" id="ARBA00022491"/>
    </source>
</evidence>
<dbReference type="SUPFAM" id="SSF51182">
    <property type="entry name" value="RmlC-like cupins"/>
    <property type="match status" value="1"/>
</dbReference>
<evidence type="ECO:0000313" key="7">
    <source>
        <dbReference type="Proteomes" id="UP000018733"/>
    </source>
</evidence>
<dbReference type="PROSITE" id="PS01124">
    <property type="entry name" value="HTH_ARAC_FAMILY_2"/>
    <property type="match status" value="1"/>
</dbReference>
<feature type="domain" description="HTH araC/xylS-type" evidence="5">
    <location>
        <begin position="169"/>
        <end position="269"/>
    </location>
</feature>
<keyword evidence="2" id="KW-0805">Transcription regulation</keyword>
<dbReference type="Pfam" id="PF12833">
    <property type="entry name" value="HTH_18"/>
    <property type="match status" value="1"/>
</dbReference>
<dbReference type="InterPro" id="IPR003313">
    <property type="entry name" value="AraC-bd"/>
</dbReference>
<dbReference type="PANTHER" id="PTHR11019">
    <property type="entry name" value="HTH-TYPE TRANSCRIPTIONAL REGULATOR NIMR"/>
    <property type="match status" value="1"/>
</dbReference>
<evidence type="ECO:0000256" key="3">
    <source>
        <dbReference type="ARBA" id="ARBA00023125"/>
    </source>
</evidence>
<dbReference type="Gene3D" id="2.60.120.10">
    <property type="entry name" value="Jelly Rolls"/>
    <property type="match status" value="1"/>
</dbReference>
<dbReference type="InterPro" id="IPR014710">
    <property type="entry name" value="RmlC-like_jellyroll"/>
</dbReference>
<comment type="caution">
    <text evidence="6">The sequence shown here is derived from an EMBL/GenBank/DDBJ whole genome shotgun (WGS) entry which is preliminary data.</text>
</comment>
<keyword evidence="4" id="KW-0804">Transcription</keyword>
<evidence type="ECO:0000256" key="2">
    <source>
        <dbReference type="ARBA" id="ARBA00023015"/>
    </source>
</evidence>
<dbReference type="eggNOG" id="COG2207">
    <property type="taxonomic scope" value="Bacteria"/>
</dbReference>
<protein>
    <submittedName>
        <fullName evidence="6">AraC family transcriptional regulator</fullName>
    </submittedName>
</protein>
<dbReference type="PATRIC" id="fig|1424334.3.peg.1488"/>
<dbReference type="EMBL" id="AYXT01000009">
    <property type="protein sequence ID" value="ETF02680.1"/>
    <property type="molecule type" value="Genomic_DNA"/>
</dbReference>
<dbReference type="CDD" id="cd06124">
    <property type="entry name" value="cupin_NimR-like_N"/>
    <property type="match status" value="1"/>
</dbReference>
<keyword evidence="3" id="KW-0238">DNA-binding</keyword>
<dbReference type="InterPro" id="IPR009057">
    <property type="entry name" value="Homeodomain-like_sf"/>
</dbReference>
<sequence>MPIFVEKVTVTPIVSRSINAADYQNIPPAVAAMSKQFEAGQATAMHSHQRAQLLFASRGVIRVSTEKGFWLLPPLRALWVPPGVPHSTAAVTLVDMRTLYIDVEAARLLWHGCQVIEVSNLLRELILSLTAEPVVYAENERGGRLASLILAELPAAETVATQIPWPRDRRLVSICSAIMAQPGLTRPLDAWADAAGASERTLIRLFQSELGMNYRQWLQQVRLADAVCRLSMGQSIGRIAGELGYRSPSAFSAMFRRALGTAPNSYLQAARLR</sequence>
<dbReference type="Pfam" id="PF02311">
    <property type="entry name" value="AraC_binding"/>
    <property type="match status" value="1"/>
</dbReference>
<keyword evidence="7" id="KW-1185">Reference proteome</keyword>
<accession>V8QTP0</accession>
<dbReference type="FunFam" id="1.10.10.60:FF:000132">
    <property type="entry name" value="AraC family transcriptional regulator"/>
    <property type="match status" value="1"/>
</dbReference>
<name>V8QTP0_9BURK</name>
<dbReference type="GO" id="GO:0003700">
    <property type="term" value="F:DNA-binding transcription factor activity"/>
    <property type="evidence" value="ECO:0007669"/>
    <property type="project" value="InterPro"/>
</dbReference>
<evidence type="ECO:0000313" key="6">
    <source>
        <dbReference type="EMBL" id="ETF02680.1"/>
    </source>
</evidence>
<dbReference type="InterPro" id="IPR011051">
    <property type="entry name" value="RmlC_Cupin_sf"/>
</dbReference>
<dbReference type="SUPFAM" id="SSF46689">
    <property type="entry name" value="Homeodomain-like"/>
    <property type="match status" value="1"/>
</dbReference>
<evidence type="ECO:0000256" key="4">
    <source>
        <dbReference type="ARBA" id="ARBA00023163"/>
    </source>
</evidence>
<dbReference type="SMART" id="SM00342">
    <property type="entry name" value="HTH_ARAC"/>
    <property type="match status" value="1"/>
</dbReference>
<reference evidence="6 7" key="1">
    <citation type="journal article" date="2014" name="Genome Announc.">
        <title>Draft Genome Sequence of Advenella kashmirensis Strain W13003, a Polycyclic Aromatic Hydrocarbon-Degrading Bacterium.</title>
        <authorList>
            <person name="Wang X."/>
            <person name="Jin D."/>
            <person name="Zhou L."/>
            <person name="Wu L."/>
            <person name="An W."/>
            <person name="Zhao L."/>
        </authorList>
    </citation>
    <scope>NUCLEOTIDE SEQUENCE [LARGE SCALE GENOMIC DNA]</scope>
    <source>
        <strain evidence="6 7">W13003</strain>
    </source>
</reference>
<dbReference type="Gene3D" id="1.10.10.60">
    <property type="entry name" value="Homeodomain-like"/>
    <property type="match status" value="1"/>
</dbReference>
<gene>
    <name evidence="6" type="ORF">W822_07445</name>
</gene>
<dbReference type="PANTHER" id="PTHR11019:SF159">
    <property type="entry name" value="TRANSCRIPTIONAL REGULATOR-RELATED"/>
    <property type="match status" value="1"/>
</dbReference>